<evidence type="ECO:0000313" key="3">
    <source>
        <dbReference type="EMBL" id="CAI9763188.1"/>
    </source>
</evidence>
<dbReference type="InterPro" id="IPR045163">
    <property type="entry name" value="Focadhesin/RST1"/>
</dbReference>
<dbReference type="Pfam" id="PF12530">
    <property type="entry name" value="DUF3730"/>
    <property type="match status" value="2"/>
</dbReference>
<keyword evidence="4" id="KW-1185">Reference proteome</keyword>
<feature type="compositionally biased region" description="Basic residues" evidence="1">
    <location>
        <begin position="1911"/>
        <end position="1928"/>
    </location>
</feature>
<gene>
    <name evidence="3" type="ORF">FPE_LOCUS10618</name>
</gene>
<dbReference type="SUPFAM" id="SSF48371">
    <property type="entry name" value="ARM repeat"/>
    <property type="match status" value="2"/>
</dbReference>
<dbReference type="PANTHER" id="PTHR16212">
    <property type="entry name" value="FOCADHESIN FAMILY MEMBER"/>
    <property type="match status" value="1"/>
</dbReference>
<dbReference type="GO" id="GO:0060147">
    <property type="term" value="P:regulation of post-transcriptional gene silencing"/>
    <property type="evidence" value="ECO:0007669"/>
    <property type="project" value="InterPro"/>
</dbReference>
<dbReference type="EMBL" id="OU503041">
    <property type="protein sequence ID" value="CAI9763188.1"/>
    <property type="molecule type" value="Genomic_DNA"/>
</dbReference>
<dbReference type="Proteomes" id="UP000834106">
    <property type="component" value="Chromosome 6"/>
</dbReference>
<reference evidence="3" key="1">
    <citation type="submission" date="2023-05" db="EMBL/GenBank/DDBJ databases">
        <authorList>
            <person name="Huff M."/>
        </authorList>
    </citation>
    <scope>NUCLEOTIDE SEQUENCE</scope>
</reference>
<dbReference type="PANTHER" id="PTHR16212:SF4">
    <property type="entry name" value="FOCADHESIN"/>
    <property type="match status" value="1"/>
</dbReference>
<feature type="compositionally biased region" description="Polar residues" evidence="1">
    <location>
        <begin position="1898"/>
        <end position="1908"/>
    </location>
</feature>
<evidence type="ECO:0000313" key="4">
    <source>
        <dbReference type="Proteomes" id="UP000834106"/>
    </source>
</evidence>
<feature type="domain" description="DUF3730" evidence="2">
    <location>
        <begin position="82"/>
        <end position="360"/>
    </location>
</feature>
<protein>
    <recommendedName>
        <fullName evidence="2">DUF3730 domain-containing protein</fullName>
    </recommendedName>
</protein>
<feature type="region of interest" description="Disordered" evidence="1">
    <location>
        <begin position="1894"/>
        <end position="1943"/>
    </location>
</feature>
<evidence type="ECO:0000259" key="2">
    <source>
        <dbReference type="Pfam" id="PF12530"/>
    </source>
</evidence>
<accession>A0AAD1Z6C8</accession>
<feature type="domain" description="DUF3730" evidence="2">
    <location>
        <begin position="552"/>
        <end position="762"/>
    </location>
</feature>
<dbReference type="InterPro" id="IPR022542">
    <property type="entry name" value="FOCAD/RST1_DUF3730"/>
</dbReference>
<name>A0AAD1Z6C8_9LAMI</name>
<dbReference type="InterPro" id="IPR016024">
    <property type="entry name" value="ARM-type_fold"/>
</dbReference>
<evidence type="ECO:0000256" key="1">
    <source>
        <dbReference type="SAM" id="MobiDB-lite"/>
    </source>
</evidence>
<proteinExistence type="predicted"/>
<sequence>MDSYAPLLEKTRVPQPSLQKLAVISIFDKLRSAPARLAPGSDPGRDAITRCLHSTSAAVVDQSTRELCRLVKDSKLDLLTGLLELQSALEATNSRFINLFIKAIGFLTTLGFQNDPSTFRFLSAEIHPFVKILTCGVEVHCELAKQVITFMVKSKHLGLEDVCEFLMPFLYHSIIKVSITSSYTLFTRNLVSSFASFCCLFPQEAIPVFKLLIGCLKYFTCKNAEEFTDVSYFVECLVDAYLVVLRQLVGMGVLVQEAQLCGVALLEAILSLHGDFRHHSSGIEKILEVLWRLLAVHRELGLNYITELKSAILSLFIIFIQSELEHEQYSIVKLVLYLLRWKSENEYNVGASTNELSEELLFIFPVVNLVSSPCISVKQVATDLLSVLGKTIMTLLTAPKAKQAVEGLYPFITTPGCIIFRLLQNLWFQDQSSTFGSYYVNFSSTNELYVKEEHCTGRTWPSSLKEYSLGIVGKRKSASIISQSEEIFLTEMPAILCAVGSVLLMHQKLRNSVVDLLAVCNNVEPKLGVPLLLLALFYNHIFLSNDKEIDFHDMLLKLWGLLPSLASHPVMIPLIVQTIMPMLHKGAKPVLYATATRLICKTWEINDRVFGSLQGVLAPKGLSEFSSDREICVSIAVSIQDVCRRNPDRGVDLILSVAACIENQDHLVQTLGLQSVAHLCEADVIDFYTAWDVIAKHVPNYFENATIAHGLCHLLRWGSMDAEAHPEVSSNVLKILWEIGSDRHVGQGSLWTRTRAAAFMALLHYEVMHIHRSIPDFKNRNMELFTSETDPEVLKALEEFEVKIINYEHITRRRFVKQKRVSANKIEKLLNVFPQVIFTSGSNSRAREFPGAALFCLSFSQKDTNRGMSKGLQYVHSKYKDAMVEIAASLQLSRNILVALLSLQSWKAFMQRWMRSCIILLDANSHYTVLDRTSKAANDILKVIRQTAEESIPRSAENMALALGAFCLVLPASAHVVKSSASKFLLVWLFQYEHECRQWSAAISLGLISSCLHVTDHKLKFEIINTLIEVASLSKSTLVKGACGVGLGFSSQDLLTRVDAEENFQDKETRKMKETDLLKKIVRTMLLMICRFAGFSVDILKNLSACFPLGTNDFDSPKIIEYQNENFDNLEEDIWGISGLVIGLGNSIDAIYRAGTHEAVLYLKGQFISWIQNVNSPVSKSAVSEARGLFLSVGSCLALPTVVSFCQRVELIDNTELDRLLSGFRDLISDLMSVKRFDAFHQSLLTASCVGAGGLLSSILNAGLHTIEIKHVKDLLTLFRRSYSSSHPPLIHLGGMLGVVNAIGAGAGTMVQQHPLTSFNTAVSRKESSYITGPLISNPVLEPKVTSLIQEIFLVAQNSDDPQLQQYAAWAVSFLRHSMFSGELSNEKSIINNDSRDLKSQSQSISEDSVVMKLSSWLMQMSSPEVASSTSTVASVLSCLSLAPRLPLLDWRAIIGRCMKYEGLVSQLLAPDSALRKGILREECLLFLLAHANQYDELLSFLDELSDLARFKTLEPNLQSTMLLHVADLIKIFSSSRLGKLFDDLATFLPWFASSDRYNQEQKISIRVSCWKGLHLCLNESFPETQDYTPNLENCMEVLFTLLPWSYSADTAGSCKGTSNTEWIEAIRCLGKARQGWLLNLLLITDANFIENSHTIKILKKIQAKARLVRIGAISLNELWKLKAHMLSIRTEVIWDVLVEVAITVQHAEGSARIQWLIETVKISCVTSYPATALRFLGLLCGGCCKYMTVLIIDQVSVLSDLPVTLSSLLSETSWGKVAESVASDFCTSTERIYDWVKHIKVGDYSPGSQTIDISENDTAPFLLQVMREACIHLKPYLPPENLLRLANMVVPCEICIKTSSIAMNQSYRNWAPPLPQPQFQNPKPNMNLVGIKPRPSVTFSKSTTQLGPRSKWRGKKVGMPFNKRRSHSNGMGDSSSRRFTER</sequence>
<organism evidence="3 4">
    <name type="scientific">Fraxinus pennsylvanica</name>
    <dbReference type="NCBI Taxonomy" id="56036"/>
    <lineage>
        <taxon>Eukaryota</taxon>
        <taxon>Viridiplantae</taxon>
        <taxon>Streptophyta</taxon>
        <taxon>Embryophyta</taxon>
        <taxon>Tracheophyta</taxon>
        <taxon>Spermatophyta</taxon>
        <taxon>Magnoliopsida</taxon>
        <taxon>eudicotyledons</taxon>
        <taxon>Gunneridae</taxon>
        <taxon>Pentapetalae</taxon>
        <taxon>asterids</taxon>
        <taxon>lamiids</taxon>
        <taxon>Lamiales</taxon>
        <taxon>Oleaceae</taxon>
        <taxon>Oleeae</taxon>
        <taxon>Fraxinus</taxon>
    </lineage>
</organism>